<protein>
    <submittedName>
        <fullName evidence="2">Uncharacterized protein</fullName>
    </submittedName>
</protein>
<feature type="transmembrane region" description="Helical" evidence="1">
    <location>
        <begin position="102"/>
        <end position="125"/>
    </location>
</feature>
<keyword evidence="1" id="KW-1133">Transmembrane helix</keyword>
<dbReference type="GO" id="GO:0005886">
    <property type="term" value="C:plasma membrane"/>
    <property type="evidence" value="ECO:0007669"/>
    <property type="project" value="TreeGrafter"/>
</dbReference>
<evidence type="ECO:0000313" key="3">
    <source>
        <dbReference type="Proteomes" id="UP000708208"/>
    </source>
</evidence>
<evidence type="ECO:0000256" key="1">
    <source>
        <dbReference type="SAM" id="Phobius"/>
    </source>
</evidence>
<feature type="non-terminal residue" evidence="2">
    <location>
        <position position="1"/>
    </location>
</feature>
<keyword evidence="3" id="KW-1185">Reference proteome</keyword>
<dbReference type="GO" id="GO:0008528">
    <property type="term" value="F:G protein-coupled peptide receptor activity"/>
    <property type="evidence" value="ECO:0007669"/>
    <property type="project" value="TreeGrafter"/>
</dbReference>
<evidence type="ECO:0000313" key="2">
    <source>
        <dbReference type="EMBL" id="CAG7822803.1"/>
    </source>
</evidence>
<dbReference type="InterPro" id="IPR051384">
    <property type="entry name" value="Mth_GPCR"/>
</dbReference>
<feature type="transmembrane region" description="Helical" evidence="1">
    <location>
        <begin position="32"/>
        <end position="50"/>
    </location>
</feature>
<feature type="non-terminal residue" evidence="2">
    <location>
        <position position="152"/>
    </location>
</feature>
<keyword evidence="1" id="KW-0812">Transmembrane</keyword>
<dbReference type="AlphaFoldDB" id="A0A8J2KXN5"/>
<gene>
    <name evidence="2" type="ORF">AFUS01_LOCUS33055</name>
</gene>
<accession>A0A8J2KXN5</accession>
<dbReference type="OrthoDB" id="6134459at2759"/>
<sequence>YFDDHVIRPMYGRYHCDVDPTAYLYHHSIPELILFLISNIFFLLCIQILYKHKQAAKIRLDNSTSKICRSMTKVFGKILILMAPSMIFQIIPFYVVGDARHLQFYMVFNFYNALLPFGLFWIFVCKKEIWDQLRRSYPSVDRILFKQKSATT</sequence>
<comment type="caution">
    <text evidence="2">The sequence shown here is derived from an EMBL/GenBank/DDBJ whole genome shotgun (WGS) entry which is preliminary data.</text>
</comment>
<name>A0A8J2KXN5_9HEXA</name>
<dbReference type="PANTHER" id="PTHR47154:SF2">
    <property type="entry name" value="G-PROTEIN COUPLED RECEPTOR MTH-RELATED"/>
    <property type="match status" value="1"/>
</dbReference>
<dbReference type="EMBL" id="CAJVCH010527504">
    <property type="protein sequence ID" value="CAG7822803.1"/>
    <property type="molecule type" value="Genomic_DNA"/>
</dbReference>
<dbReference type="PANTHER" id="PTHR47154">
    <property type="entry name" value="G-PROTEIN COUPLED RECEPTOR MTH-RELATED"/>
    <property type="match status" value="1"/>
</dbReference>
<reference evidence="2" key="1">
    <citation type="submission" date="2021-06" db="EMBL/GenBank/DDBJ databases">
        <authorList>
            <person name="Hodson N. C."/>
            <person name="Mongue J. A."/>
            <person name="Jaron S. K."/>
        </authorList>
    </citation>
    <scope>NUCLEOTIDE SEQUENCE</scope>
</reference>
<feature type="transmembrane region" description="Helical" evidence="1">
    <location>
        <begin position="74"/>
        <end position="96"/>
    </location>
</feature>
<proteinExistence type="predicted"/>
<dbReference type="Proteomes" id="UP000708208">
    <property type="component" value="Unassembled WGS sequence"/>
</dbReference>
<keyword evidence="1" id="KW-0472">Membrane</keyword>
<organism evidence="2 3">
    <name type="scientific">Allacma fusca</name>
    <dbReference type="NCBI Taxonomy" id="39272"/>
    <lineage>
        <taxon>Eukaryota</taxon>
        <taxon>Metazoa</taxon>
        <taxon>Ecdysozoa</taxon>
        <taxon>Arthropoda</taxon>
        <taxon>Hexapoda</taxon>
        <taxon>Collembola</taxon>
        <taxon>Symphypleona</taxon>
        <taxon>Sminthuridae</taxon>
        <taxon>Allacma</taxon>
    </lineage>
</organism>